<dbReference type="GeneID" id="63853790"/>
<name>A0A9P4GL34_9PLEO</name>
<evidence type="ECO:0000313" key="2">
    <source>
        <dbReference type="Proteomes" id="UP000800039"/>
    </source>
</evidence>
<keyword evidence="2" id="KW-1185">Reference proteome</keyword>
<dbReference type="EMBL" id="ML976615">
    <property type="protein sequence ID" value="KAF1847212.1"/>
    <property type="molecule type" value="Genomic_DNA"/>
</dbReference>
<sequence length="125" mass="13121">MFSHRKVLATISTCDLTSRGQPPTLSKESGEAGPLARASAGLGILPLWKKPTDMSCLRATLTGRKVLGRFCSQAPHAVAALTFTGAGRVESNVADTPVSAEKESSSWAFVASLDLSMVRGMKKSA</sequence>
<comment type="caution">
    <text evidence="1">The sequence shown here is derived from an EMBL/GenBank/DDBJ whole genome shotgun (WGS) entry which is preliminary data.</text>
</comment>
<organism evidence="1 2">
    <name type="scientific">Cucurbitaria berberidis CBS 394.84</name>
    <dbReference type="NCBI Taxonomy" id="1168544"/>
    <lineage>
        <taxon>Eukaryota</taxon>
        <taxon>Fungi</taxon>
        <taxon>Dikarya</taxon>
        <taxon>Ascomycota</taxon>
        <taxon>Pezizomycotina</taxon>
        <taxon>Dothideomycetes</taxon>
        <taxon>Pleosporomycetidae</taxon>
        <taxon>Pleosporales</taxon>
        <taxon>Pleosporineae</taxon>
        <taxon>Cucurbitariaceae</taxon>
        <taxon>Cucurbitaria</taxon>
    </lineage>
</organism>
<dbReference type="AlphaFoldDB" id="A0A9P4GL34"/>
<dbReference type="RefSeq" id="XP_040789775.1">
    <property type="nucleotide sequence ID" value="XM_040936540.1"/>
</dbReference>
<proteinExistence type="predicted"/>
<gene>
    <name evidence="1" type="ORF">K460DRAFT_402577</name>
</gene>
<accession>A0A9P4GL34</accession>
<evidence type="ECO:0000313" key="1">
    <source>
        <dbReference type="EMBL" id="KAF1847212.1"/>
    </source>
</evidence>
<reference evidence="1" key="1">
    <citation type="submission" date="2020-01" db="EMBL/GenBank/DDBJ databases">
        <authorList>
            <consortium name="DOE Joint Genome Institute"/>
            <person name="Haridas S."/>
            <person name="Albert R."/>
            <person name="Binder M."/>
            <person name="Bloem J."/>
            <person name="Labutti K."/>
            <person name="Salamov A."/>
            <person name="Andreopoulos B."/>
            <person name="Baker S.E."/>
            <person name="Barry K."/>
            <person name="Bills G."/>
            <person name="Bluhm B.H."/>
            <person name="Cannon C."/>
            <person name="Castanera R."/>
            <person name="Culley D.E."/>
            <person name="Daum C."/>
            <person name="Ezra D."/>
            <person name="Gonzalez J.B."/>
            <person name="Henrissat B."/>
            <person name="Kuo A."/>
            <person name="Liang C."/>
            <person name="Lipzen A."/>
            <person name="Lutzoni F."/>
            <person name="Magnuson J."/>
            <person name="Mondo S."/>
            <person name="Nolan M."/>
            <person name="Ohm R."/>
            <person name="Pangilinan J."/>
            <person name="Park H.-J."/>
            <person name="Ramirez L."/>
            <person name="Alfaro M."/>
            <person name="Sun H."/>
            <person name="Tritt A."/>
            <person name="Yoshinaga Y."/>
            <person name="Zwiers L.-H."/>
            <person name="Turgeon B.G."/>
            <person name="Goodwin S.B."/>
            <person name="Spatafora J.W."/>
            <person name="Crous P.W."/>
            <person name="Grigoriev I.V."/>
        </authorList>
    </citation>
    <scope>NUCLEOTIDE SEQUENCE</scope>
    <source>
        <strain evidence="1">CBS 394.84</strain>
    </source>
</reference>
<dbReference type="Proteomes" id="UP000800039">
    <property type="component" value="Unassembled WGS sequence"/>
</dbReference>
<protein>
    <submittedName>
        <fullName evidence="1">Uncharacterized protein</fullName>
    </submittedName>
</protein>